<evidence type="ECO:0000313" key="15">
    <source>
        <dbReference type="Proteomes" id="UP001596042"/>
    </source>
</evidence>
<evidence type="ECO:0000256" key="4">
    <source>
        <dbReference type="ARBA" id="ARBA00016218"/>
    </source>
</evidence>
<dbReference type="PROSITE" id="PS00794">
    <property type="entry name" value="HPPK"/>
    <property type="match status" value="1"/>
</dbReference>
<evidence type="ECO:0000256" key="12">
    <source>
        <dbReference type="ARBA" id="ARBA00033413"/>
    </source>
</evidence>
<dbReference type="EMBL" id="JBHSEL010000053">
    <property type="protein sequence ID" value="MFC4625163.1"/>
    <property type="molecule type" value="Genomic_DNA"/>
</dbReference>
<dbReference type="InterPro" id="IPR000550">
    <property type="entry name" value="Hppk"/>
</dbReference>
<feature type="domain" description="7,8-dihydro-6-hydroxymethylpterin-pyrophosphokinase" evidence="13">
    <location>
        <begin position="70"/>
        <end position="81"/>
    </location>
</feature>
<dbReference type="PANTHER" id="PTHR43071">
    <property type="entry name" value="2-AMINO-4-HYDROXY-6-HYDROXYMETHYLDIHYDROPTERIDINE PYROPHOSPHOKINASE"/>
    <property type="match status" value="1"/>
</dbReference>
<evidence type="ECO:0000256" key="11">
    <source>
        <dbReference type="ARBA" id="ARBA00029766"/>
    </source>
</evidence>
<evidence type="ECO:0000256" key="10">
    <source>
        <dbReference type="ARBA" id="ARBA00029409"/>
    </source>
</evidence>
<dbReference type="RefSeq" id="WP_374829680.1">
    <property type="nucleotide sequence ID" value="NZ_JBHEEZ010000001.1"/>
</dbReference>
<keyword evidence="7" id="KW-0418">Kinase</keyword>
<evidence type="ECO:0000256" key="1">
    <source>
        <dbReference type="ARBA" id="ARBA00005051"/>
    </source>
</evidence>
<evidence type="ECO:0000256" key="7">
    <source>
        <dbReference type="ARBA" id="ARBA00022777"/>
    </source>
</evidence>
<proteinExistence type="inferred from homology"/>
<evidence type="ECO:0000256" key="6">
    <source>
        <dbReference type="ARBA" id="ARBA00022741"/>
    </source>
</evidence>
<dbReference type="GO" id="GO:0003848">
    <property type="term" value="F:2-amino-4-hydroxy-6-hydroxymethyldihydropteridine diphosphokinase activity"/>
    <property type="evidence" value="ECO:0007669"/>
    <property type="project" value="UniProtKB-EC"/>
</dbReference>
<evidence type="ECO:0000256" key="8">
    <source>
        <dbReference type="ARBA" id="ARBA00022840"/>
    </source>
</evidence>
<dbReference type="Gene3D" id="3.30.70.560">
    <property type="entry name" value="7,8-Dihydro-6-hydroxymethylpterin-pyrophosphokinase HPPK"/>
    <property type="match status" value="1"/>
</dbReference>
<comment type="similarity">
    <text evidence="2">Belongs to the HPPK family.</text>
</comment>
<comment type="function">
    <text evidence="10">Catalyzes the transfer of pyrophosphate from adenosine triphosphate (ATP) to 6-hydroxymethyl-7,8-dihydropterin, an enzymatic step in folate biosynthesis pathway.</text>
</comment>
<dbReference type="InterPro" id="IPR035907">
    <property type="entry name" value="Hppk_sf"/>
</dbReference>
<dbReference type="PANTHER" id="PTHR43071:SF1">
    <property type="entry name" value="2-AMINO-4-HYDROXY-6-HYDROXYMETHYLDIHYDROPTERIDINE PYROPHOSPHOKINASE"/>
    <property type="match status" value="1"/>
</dbReference>
<dbReference type="EC" id="2.7.6.3" evidence="3"/>
<protein>
    <recommendedName>
        <fullName evidence="4">2-amino-4-hydroxy-6-hydroxymethyldihydropteridine pyrophosphokinase</fullName>
        <ecNumber evidence="3">2.7.6.3</ecNumber>
    </recommendedName>
    <alternativeName>
        <fullName evidence="11">6-hydroxymethyl-7,8-dihydropterin pyrophosphokinase</fullName>
    </alternativeName>
    <alternativeName>
        <fullName evidence="12">7,8-dihydro-6-hydroxymethylpterin-pyrophosphokinase</fullName>
    </alternativeName>
</protein>
<keyword evidence="8" id="KW-0067">ATP-binding</keyword>
<evidence type="ECO:0000256" key="9">
    <source>
        <dbReference type="ARBA" id="ARBA00022909"/>
    </source>
</evidence>
<keyword evidence="15" id="KW-1185">Reference proteome</keyword>
<evidence type="ECO:0000313" key="14">
    <source>
        <dbReference type="EMBL" id="MFC4625163.1"/>
    </source>
</evidence>
<keyword evidence="5 14" id="KW-0808">Transferase</keyword>
<evidence type="ECO:0000256" key="2">
    <source>
        <dbReference type="ARBA" id="ARBA00005810"/>
    </source>
</evidence>
<dbReference type="CDD" id="cd00483">
    <property type="entry name" value="HPPK"/>
    <property type="match status" value="1"/>
</dbReference>
<dbReference type="Proteomes" id="UP001596042">
    <property type="component" value="Unassembled WGS sequence"/>
</dbReference>
<name>A0ABV9H440_9HYPH</name>
<keyword evidence="6" id="KW-0547">Nucleotide-binding</keyword>
<dbReference type="SUPFAM" id="SSF55083">
    <property type="entry name" value="6-hydroxymethyl-7,8-dihydropterin pyrophosphokinase, HPPK"/>
    <property type="match status" value="1"/>
</dbReference>
<sequence>MGEALRLLEARGDTRIVAVSPVYRTPPWGKTDQNWFYNACAVIDTDLPPVVLMQTCLDVERALKRVRIERWGPRTVDIDILAMSDPAGHPVILNEDRLTLPHPRMMERAFVLVPLNDIAPTLVINGQNIAEAMAHCQRDGIEKARTDAGWWKESN</sequence>
<evidence type="ECO:0000256" key="3">
    <source>
        <dbReference type="ARBA" id="ARBA00013253"/>
    </source>
</evidence>
<gene>
    <name evidence="14" type="primary">folK</name>
    <name evidence="14" type="ORF">ACFO1V_08010</name>
</gene>
<dbReference type="Pfam" id="PF01288">
    <property type="entry name" value="HPPK"/>
    <property type="match status" value="1"/>
</dbReference>
<keyword evidence="9" id="KW-0289">Folate biosynthesis</keyword>
<comment type="caution">
    <text evidence="14">The sequence shown here is derived from an EMBL/GenBank/DDBJ whole genome shotgun (WGS) entry which is preliminary data.</text>
</comment>
<organism evidence="14 15">
    <name type="scientific">Daeguia caeni</name>
    <dbReference type="NCBI Taxonomy" id="439612"/>
    <lineage>
        <taxon>Bacteria</taxon>
        <taxon>Pseudomonadati</taxon>
        <taxon>Pseudomonadota</taxon>
        <taxon>Alphaproteobacteria</taxon>
        <taxon>Hyphomicrobiales</taxon>
        <taxon>Brucellaceae</taxon>
        <taxon>Daeguia</taxon>
    </lineage>
</organism>
<reference evidence="15" key="1">
    <citation type="journal article" date="2019" name="Int. J. Syst. Evol. Microbiol.">
        <title>The Global Catalogue of Microorganisms (GCM) 10K type strain sequencing project: providing services to taxonomists for standard genome sequencing and annotation.</title>
        <authorList>
            <consortium name="The Broad Institute Genomics Platform"/>
            <consortium name="The Broad Institute Genome Sequencing Center for Infectious Disease"/>
            <person name="Wu L."/>
            <person name="Ma J."/>
        </authorList>
    </citation>
    <scope>NUCLEOTIDE SEQUENCE [LARGE SCALE GENOMIC DNA]</scope>
    <source>
        <strain evidence="15">CGMCC 1.15731</strain>
    </source>
</reference>
<evidence type="ECO:0000259" key="13">
    <source>
        <dbReference type="PROSITE" id="PS00794"/>
    </source>
</evidence>
<comment type="pathway">
    <text evidence="1">Cofactor biosynthesis; tetrahydrofolate biosynthesis; 2-amino-4-hydroxy-6-hydroxymethyl-7,8-dihydropteridine diphosphate from 7,8-dihydroneopterin triphosphate: step 4/4.</text>
</comment>
<evidence type="ECO:0000256" key="5">
    <source>
        <dbReference type="ARBA" id="ARBA00022679"/>
    </source>
</evidence>
<dbReference type="NCBIfam" id="TIGR01498">
    <property type="entry name" value="folK"/>
    <property type="match status" value="1"/>
</dbReference>
<accession>A0ABV9H440</accession>